<keyword evidence="3" id="KW-0804">Transcription</keyword>
<dbReference type="PANTHER" id="PTHR43133">
    <property type="entry name" value="RNA POLYMERASE ECF-TYPE SIGMA FACTO"/>
    <property type="match status" value="1"/>
</dbReference>
<accession>A0A1J5N1P1</accession>
<dbReference type="RefSeq" id="WP_278248035.1">
    <property type="nucleotide sequence ID" value="NZ_LKAQ01000001.1"/>
</dbReference>
<reference evidence="5 6" key="1">
    <citation type="submission" date="2015-09" db="EMBL/GenBank/DDBJ databases">
        <title>Genome of Desulfovibrio dechloracetivorans BerOc1, a mercury methylating strain isolated from highly hydrocarbons and metals contaminated coastal sediments.</title>
        <authorList>
            <person name="Goni Urriza M."/>
            <person name="Gassie C."/>
            <person name="Bouchez O."/>
            <person name="Klopp C."/>
            <person name="Ranchou-Peyruse A."/>
            <person name="Remy G."/>
        </authorList>
    </citation>
    <scope>NUCLEOTIDE SEQUENCE [LARGE SCALE GENOMIC DNA]</scope>
    <source>
        <strain evidence="5 6">BerOc1</strain>
    </source>
</reference>
<evidence type="ECO:0000256" key="1">
    <source>
        <dbReference type="ARBA" id="ARBA00023015"/>
    </source>
</evidence>
<organism evidence="5 6">
    <name type="scientific">Pseudodesulfovibrio hydrargyri</name>
    <dbReference type="NCBI Taxonomy" id="2125990"/>
    <lineage>
        <taxon>Bacteria</taxon>
        <taxon>Pseudomonadati</taxon>
        <taxon>Thermodesulfobacteriota</taxon>
        <taxon>Desulfovibrionia</taxon>
        <taxon>Desulfovibrionales</taxon>
        <taxon>Desulfovibrionaceae</taxon>
    </lineage>
</organism>
<evidence type="ECO:0000256" key="3">
    <source>
        <dbReference type="ARBA" id="ARBA00023163"/>
    </source>
</evidence>
<gene>
    <name evidence="5" type="ORF">BerOc1_00516</name>
</gene>
<protein>
    <submittedName>
        <fullName evidence="5">RNA polymerase sigma factor SigZ</fullName>
    </submittedName>
</protein>
<keyword evidence="1" id="KW-0805">Transcription regulation</keyword>
<dbReference type="SUPFAM" id="SSF88946">
    <property type="entry name" value="Sigma2 domain of RNA polymerase sigma factors"/>
    <property type="match status" value="1"/>
</dbReference>
<evidence type="ECO:0000313" key="5">
    <source>
        <dbReference type="EMBL" id="OIQ52044.1"/>
    </source>
</evidence>
<dbReference type="Gene3D" id="1.10.1740.10">
    <property type="match status" value="1"/>
</dbReference>
<dbReference type="InterPro" id="IPR039425">
    <property type="entry name" value="RNA_pol_sigma-70-like"/>
</dbReference>
<dbReference type="Proteomes" id="UP000181901">
    <property type="component" value="Unassembled WGS sequence"/>
</dbReference>
<dbReference type="EMBL" id="LKAQ01000001">
    <property type="protein sequence ID" value="OIQ52044.1"/>
    <property type="molecule type" value="Genomic_DNA"/>
</dbReference>
<dbReference type="GO" id="GO:0006352">
    <property type="term" value="P:DNA-templated transcription initiation"/>
    <property type="evidence" value="ECO:0007669"/>
    <property type="project" value="InterPro"/>
</dbReference>
<name>A0A1J5N1P1_9BACT</name>
<dbReference type="AlphaFoldDB" id="A0A1J5N1P1"/>
<dbReference type="GO" id="GO:0016987">
    <property type="term" value="F:sigma factor activity"/>
    <property type="evidence" value="ECO:0007669"/>
    <property type="project" value="UniProtKB-KW"/>
</dbReference>
<proteinExistence type="predicted"/>
<dbReference type="Pfam" id="PF04542">
    <property type="entry name" value="Sigma70_r2"/>
    <property type="match status" value="1"/>
</dbReference>
<dbReference type="InterPro" id="IPR014284">
    <property type="entry name" value="RNA_pol_sigma-70_dom"/>
</dbReference>
<keyword evidence="2" id="KW-0731">Sigma factor</keyword>
<dbReference type="NCBIfam" id="NF041236">
    <property type="entry name" value="CAS_III-E_sigma"/>
    <property type="match status" value="1"/>
</dbReference>
<comment type="caution">
    <text evidence="5">The sequence shown here is derived from an EMBL/GenBank/DDBJ whole genome shotgun (WGS) entry which is preliminary data.</text>
</comment>
<dbReference type="PANTHER" id="PTHR43133:SF51">
    <property type="entry name" value="RNA POLYMERASE SIGMA FACTOR"/>
    <property type="match status" value="1"/>
</dbReference>
<evidence type="ECO:0000259" key="4">
    <source>
        <dbReference type="Pfam" id="PF04542"/>
    </source>
</evidence>
<feature type="domain" description="RNA polymerase sigma-70 region 2" evidence="4">
    <location>
        <begin position="40"/>
        <end position="97"/>
    </location>
</feature>
<dbReference type="NCBIfam" id="TIGR02937">
    <property type="entry name" value="sigma70-ECF"/>
    <property type="match status" value="1"/>
</dbReference>
<dbReference type="InterPro" id="IPR013325">
    <property type="entry name" value="RNA_pol_sigma_r2"/>
</dbReference>
<sequence>MAHFCIDCLIRSSGCRDCPIAPSGLTEAFGKAVRGIEIDIARQYPRFDSQVREDVIADTVAGAIRNFPQYEGRREAKLVSWIKSIYRNKVTDLLRRNYDITLVAYDAGADNRVAGEDQEEEPLDGLVAILKEMSEGARENCARLFLSLHDYFRQGRTQKEMASDMGMKSNSLNQKIKRCREWIRERIGKDDF</sequence>
<evidence type="ECO:0000313" key="6">
    <source>
        <dbReference type="Proteomes" id="UP000181901"/>
    </source>
</evidence>
<keyword evidence="6" id="KW-1185">Reference proteome</keyword>
<evidence type="ECO:0000256" key="2">
    <source>
        <dbReference type="ARBA" id="ARBA00023082"/>
    </source>
</evidence>
<dbReference type="InterPro" id="IPR007627">
    <property type="entry name" value="RNA_pol_sigma70_r2"/>
</dbReference>